<organism evidence="1 2">
    <name type="scientific">Artomyces pyxidatus</name>
    <dbReference type="NCBI Taxonomy" id="48021"/>
    <lineage>
        <taxon>Eukaryota</taxon>
        <taxon>Fungi</taxon>
        <taxon>Dikarya</taxon>
        <taxon>Basidiomycota</taxon>
        <taxon>Agaricomycotina</taxon>
        <taxon>Agaricomycetes</taxon>
        <taxon>Russulales</taxon>
        <taxon>Auriscalpiaceae</taxon>
        <taxon>Artomyces</taxon>
    </lineage>
</organism>
<gene>
    <name evidence="1" type="ORF">BV25DRAFT_1590197</name>
</gene>
<reference evidence="1" key="2">
    <citation type="journal article" date="2022" name="New Phytol.">
        <title>Evolutionary transition to the ectomycorrhizal habit in the genomes of a hyperdiverse lineage of mushroom-forming fungi.</title>
        <authorList>
            <person name="Looney B."/>
            <person name="Miyauchi S."/>
            <person name="Morin E."/>
            <person name="Drula E."/>
            <person name="Courty P.E."/>
            <person name="Kohler A."/>
            <person name="Kuo A."/>
            <person name="LaButti K."/>
            <person name="Pangilinan J."/>
            <person name="Lipzen A."/>
            <person name="Riley R."/>
            <person name="Andreopoulos W."/>
            <person name="He G."/>
            <person name="Johnson J."/>
            <person name="Nolan M."/>
            <person name="Tritt A."/>
            <person name="Barry K.W."/>
            <person name="Grigoriev I.V."/>
            <person name="Nagy L.G."/>
            <person name="Hibbett D."/>
            <person name="Henrissat B."/>
            <person name="Matheny P.B."/>
            <person name="Labbe J."/>
            <person name="Martin F.M."/>
        </authorList>
    </citation>
    <scope>NUCLEOTIDE SEQUENCE</scope>
    <source>
        <strain evidence="1">HHB10654</strain>
    </source>
</reference>
<sequence length="302" mass="33764">MTQVTLSIIEVDGINVFYRSAGPSSAPVLLLLHGFPSSSFQFRNLIPLLAAKYRVFAPDLPGFGFTSVPDERKYVYTFDSLSNTVEKFLDALSIDKFALYIFDYGAPTAIRLALRSPTRITAIVTQNGNAYDDGFGAAFWKPLTAYWASSTKFSATSPEALALLPYFSFDKTEWQYTNGVPANLLHRVDPAAYNLDAALLTRPGQTEIQLSLFYYYGTNPPLYPQFHEYLRKSGVPVLAMWGANDAVFVKAGAEAFKRDVKDIVVKLVDTGHFALETHVEEFAKEIDAFLSKRIFSMKEHRS</sequence>
<comment type="caution">
    <text evidence="1">The sequence shown here is derived from an EMBL/GenBank/DDBJ whole genome shotgun (WGS) entry which is preliminary data.</text>
</comment>
<protein>
    <submittedName>
        <fullName evidence="1">Alpha/beta-hydrolase</fullName>
    </submittedName>
</protein>
<dbReference type="EMBL" id="MU277194">
    <property type="protein sequence ID" value="KAI0065729.1"/>
    <property type="molecule type" value="Genomic_DNA"/>
</dbReference>
<accession>A0ACB8TB48</accession>
<evidence type="ECO:0000313" key="1">
    <source>
        <dbReference type="EMBL" id="KAI0065729.1"/>
    </source>
</evidence>
<proteinExistence type="predicted"/>
<dbReference type="Proteomes" id="UP000814140">
    <property type="component" value="Unassembled WGS sequence"/>
</dbReference>
<keyword evidence="2" id="KW-1185">Reference proteome</keyword>
<name>A0ACB8TB48_9AGAM</name>
<reference evidence="1" key="1">
    <citation type="submission" date="2021-03" db="EMBL/GenBank/DDBJ databases">
        <authorList>
            <consortium name="DOE Joint Genome Institute"/>
            <person name="Ahrendt S."/>
            <person name="Looney B.P."/>
            <person name="Miyauchi S."/>
            <person name="Morin E."/>
            <person name="Drula E."/>
            <person name="Courty P.E."/>
            <person name="Chicoki N."/>
            <person name="Fauchery L."/>
            <person name="Kohler A."/>
            <person name="Kuo A."/>
            <person name="Labutti K."/>
            <person name="Pangilinan J."/>
            <person name="Lipzen A."/>
            <person name="Riley R."/>
            <person name="Andreopoulos W."/>
            <person name="He G."/>
            <person name="Johnson J."/>
            <person name="Barry K.W."/>
            <person name="Grigoriev I.V."/>
            <person name="Nagy L."/>
            <person name="Hibbett D."/>
            <person name="Henrissat B."/>
            <person name="Matheny P.B."/>
            <person name="Labbe J."/>
            <person name="Martin F."/>
        </authorList>
    </citation>
    <scope>NUCLEOTIDE SEQUENCE</scope>
    <source>
        <strain evidence="1">HHB10654</strain>
    </source>
</reference>
<evidence type="ECO:0000313" key="2">
    <source>
        <dbReference type="Proteomes" id="UP000814140"/>
    </source>
</evidence>